<dbReference type="EMBL" id="JAFBBK010000001">
    <property type="protein sequence ID" value="MBM7415516.1"/>
    <property type="molecule type" value="Genomic_DNA"/>
</dbReference>
<proteinExistence type="predicted"/>
<protein>
    <recommendedName>
        <fullName evidence="3">DUF3562 domain-containing protein</fullName>
    </recommendedName>
</protein>
<dbReference type="NCBIfam" id="NF046112">
    <property type="entry name" value="MSMEG_6209_Nter"/>
    <property type="match status" value="1"/>
</dbReference>
<accession>A0ABS2KW76</accession>
<evidence type="ECO:0000313" key="1">
    <source>
        <dbReference type="EMBL" id="MBM7415516.1"/>
    </source>
</evidence>
<keyword evidence="2" id="KW-1185">Reference proteome</keyword>
<reference evidence="1 2" key="1">
    <citation type="submission" date="2021-01" db="EMBL/GenBank/DDBJ databases">
        <title>Genomics of switchgrass bacterial isolates.</title>
        <authorList>
            <person name="Shade A."/>
        </authorList>
    </citation>
    <scope>NUCLEOTIDE SEQUENCE [LARGE SCALE GENOMIC DNA]</scope>
    <source>
        <strain evidence="1 2">PvP111</strain>
    </source>
</reference>
<sequence>MTTTGESEHLAAVQDRLTAALPGVSRHDIEQTVAAEYARFEGRSVRDFVPLFVERNAREALRSTAAH</sequence>
<evidence type="ECO:0008006" key="3">
    <source>
        <dbReference type="Google" id="ProtNLM"/>
    </source>
</evidence>
<gene>
    <name evidence="1" type="ORF">JOE42_002249</name>
</gene>
<dbReference type="Proteomes" id="UP000703038">
    <property type="component" value="Unassembled WGS sequence"/>
</dbReference>
<name>A0ABS2KW76_9NOCA</name>
<evidence type="ECO:0000313" key="2">
    <source>
        <dbReference type="Proteomes" id="UP000703038"/>
    </source>
</evidence>
<organism evidence="1 2">
    <name type="scientific">Rhodococcoides corynebacterioides</name>
    <dbReference type="NCBI Taxonomy" id="53972"/>
    <lineage>
        <taxon>Bacteria</taxon>
        <taxon>Bacillati</taxon>
        <taxon>Actinomycetota</taxon>
        <taxon>Actinomycetes</taxon>
        <taxon>Mycobacteriales</taxon>
        <taxon>Nocardiaceae</taxon>
        <taxon>Rhodococcoides</taxon>
    </lineage>
</organism>
<dbReference type="Gene3D" id="1.10.8.1060">
    <property type="entry name" value="Corynebacterium glutamicum thioredoxin-dependent arsenate reductase, N-terminal domain"/>
    <property type="match status" value="1"/>
</dbReference>
<dbReference type="RefSeq" id="WP_204870859.1">
    <property type="nucleotide sequence ID" value="NZ_JAFBBK010000001.1"/>
</dbReference>
<comment type="caution">
    <text evidence="1">The sequence shown here is derived from an EMBL/GenBank/DDBJ whole genome shotgun (WGS) entry which is preliminary data.</text>
</comment>